<dbReference type="AlphaFoldDB" id="A0A381Y4P0"/>
<dbReference type="EMBL" id="UINC01017402">
    <property type="protein sequence ID" value="SVA72096.1"/>
    <property type="molecule type" value="Genomic_DNA"/>
</dbReference>
<name>A0A381Y4P0_9ZZZZ</name>
<proteinExistence type="predicted"/>
<sequence>MKQVRFTEEQNECCGRILNEVAVKERLHCGMKSVHGTEKSPLYYLCGECYLRSVYSAKLQTK</sequence>
<gene>
    <name evidence="1" type="ORF">METZ01_LOCUS124950</name>
</gene>
<organism evidence="1">
    <name type="scientific">marine metagenome</name>
    <dbReference type="NCBI Taxonomy" id="408172"/>
    <lineage>
        <taxon>unclassified sequences</taxon>
        <taxon>metagenomes</taxon>
        <taxon>ecological metagenomes</taxon>
    </lineage>
</organism>
<evidence type="ECO:0000313" key="1">
    <source>
        <dbReference type="EMBL" id="SVA72096.1"/>
    </source>
</evidence>
<accession>A0A381Y4P0</accession>
<reference evidence="1" key="1">
    <citation type="submission" date="2018-05" db="EMBL/GenBank/DDBJ databases">
        <authorList>
            <person name="Lanie J.A."/>
            <person name="Ng W.-L."/>
            <person name="Kazmierczak K.M."/>
            <person name="Andrzejewski T.M."/>
            <person name="Davidsen T.M."/>
            <person name="Wayne K.J."/>
            <person name="Tettelin H."/>
            <person name="Glass J.I."/>
            <person name="Rusch D."/>
            <person name="Podicherti R."/>
            <person name="Tsui H.-C.T."/>
            <person name="Winkler M.E."/>
        </authorList>
    </citation>
    <scope>NUCLEOTIDE SEQUENCE</scope>
</reference>
<protein>
    <submittedName>
        <fullName evidence="1">Uncharacterized protein</fullName>
    </submittedName>
</protein>